<evidence type="ECO:0000313" key="2">
    <source>
        <dbReference type="WBParaSite" id="Csp11.Scaffold630.g17005.t1"/>
    </source>
</evidence>
<evidence type="ECO:0000313" key="1">
    <source>
        <dbReference type="Proteomes" id="UP000095282"/>
    </source>
</evidence>
<protein>
    <submittedName>
        <fullName evidence="2">Uncharacterized protein</fullName>
    </submittedName>
</protein>
<name>A0A1I7UL05_9PELO</name>
<dbReference type="AlphaFoldDB" id="A0A1I7UL05"/>
<accession>A0A1I7UL05</accession>
<sequence length="123" mass="13799">MRKREEEEKRRGATIYVYLSEGLCQWPSFSSTSSSSSSSSTLSSLCRIPPRSSAFHRCRRLMGEAVGRRSNICLCVCMCICAPGCLQLQAHRALLRIDPSLLSLRRRASLLFFDAAFFCIPNS</sequence>
<keyword evidence="1" id="KW-1185">Reference proteome</keyword>
<dbReference type="Proteomes" id="UP000095282">
    <property type="component" value="Unplaced"/>
</dbReference>
<dbReference type="WBParaSite" id="Csp11.Scaffold630.g17005.t1">
    <property type="protein sequence ID" value="Csp11.Scaffold630.g17005.t1"/>
    <property type="gene ID" value="Csp11.Scaffold630.g17005"/>
</dbReference>
<organism evidence="1 2">
    <name type="scientific">Caenorhabditis tropicalis</name>
    <dbReference type="NCBI Taxonomy" id="1561998"/>
    <lineage>
        <taxon>Eukaryota</taxon>
        <taxon>Metazoa</taxon>
        <taxon>Ecdysozoa</taxon>
        <taxon>Nematoda</taxon>
        <taxon>Chromadorea</taxon>
        <taxon>Rhabditida</taxon>
        <taxon>Rhabditina</taxon>
        <taxon>Rhabditomorpha</taxon>
        <taxon>Rhabditoidea</taxon>
        <taxon>Rhabditidae</taxon>
        <taxon>Peloderinae</taxon>
        <taxon>Caenorhabditis</taxon>
    </lineage>
</organism>
<proteinExistence type="predicted"/>
<reference evidence="2" key="1">
    <citation type="submission" date="2016-11" db="UniProtKB">
        <authorList>
            <consortium name="WormBaseParasite"/>
        </authorList>
    </citation>
    <scope>IDENTIFICATION</scope>
</reference>